<dbReference type="CDD" id="cd00130">
    <property type="entry name" value="PAS"/>
    <property type="match status" value="1"/>
</dbReference>
<dbReference type="SMART" id="SM00388">
    <property type="entry name" value="HisKA"/>
    <property type="match status" value="1"/>
</dbReference>
<dbReference type="SMART" id="SM00387">
    <property type="entry name" value="HATPase_c"/>
    <property type="match status" value="1"/>
</dbReference>
<evidence type="ECO:0000256" key="12">
    <source>
        <dbReference type="ARBA" id="ARBA00023012"/>
    </source>
</evidence>
<comment type="catalytic activity">
    <reaction evidence="1">
        <text>ATP + protein L-histidine = ADP + protein N-phospho-L-histidine.</text>
        <dbReference type="EC" id="2.7.13.3"/>
    </reaction>
</comment>
<evidence type="ECO:0000256" key="14">
    <source>
        <dbReference type="SAM" id="Phobius"/>
    </source>
</evidence>
<evidence type="ECO:0000256" key="8">
    <source>
        <dbReference type="ARBA" id="ARBA00022741"/>
    </source>
</evidence>
<evidence type="ECO:0000256" key="11">
    <source>
        <dbReference type="ARBA" id="ARBA00022989"/>
    </source>
</evidence>
<keyword evidence="11 14" id="KW-1133">Transmembrane helix</keyword>
<evidence type="ECO:0000256" key="6">
    <source>
        <dbReference type="ARBA" id="ARBA00022679"/>
    </source>
</evidence>
<name>A0ABR9ZQI5_9FIRM</name>
<keyword evidence="9" id="KW-0418">Kinase</keyword>
<keyword evidence="10" id="KW-0067">ATP-binding</keyword>
<dbReference type="InterPro" id="IPR000014">
    <property type="entry name" value="PAS"/>
</dbReference>
<evidence type="ECO:0000256" key="4">
    <source>
        <dbReference type="ARBA" id="ARBA00022475"/>
    </source>
</evidence>
<evidence type="ECO:0000313" key="18">
    <source>
        <dbReference type="EMBL" id="MBF4691894.1"/>
    </source>
</evidence>
<dbReference type="RefSeq" id="WP_194700124.1">
    <property type="nucleotide sequence ID" value="NZ_JADKNH010000001.1"/>
</dbReference>
<sequence length="729" mass="82208">MKKLSLKRNSIQFRIPFFISIFALICVLVTGLVLQLIFRYKLEDNIESKNMIISEMISNELTLYLKNATDTVITAANFSSQSSGDLEQIKSEIFRIYDNFNYFDLIFFMNQKAQMVFSKPSNENVQGRLYTDRNYYWDIMGNKEESTISELLVSSVLGKPHFITAAPVKNKSDEIVGLIGAGIPLGNIEKILKDVKLGFNGKLWITDAYGAIVIHPDYDIDQELIAVTDLGIKAYDRNPEILNILKNHQNINTKYTIGDDDYYASITFLEGYNWMIVVEQNKDTVNREILNSTNQLVIIQTMVLMFALIIGLVLARWITLPIKQLVQQVRALPTTLKYNEGISVSSSDSDSNELLELSHAFVEMGQNLKNNLSELESSVISENRIQQYLKNILASVHSGIIVADSKYEITIFNAQATKITGLGQDEMIGHDFFEILEILKLNIKQEVLNVIHYDQHVTDLETTLIASQNKYVSISYTCSRVTDPSGNYLGIVLQFRDITAMKILEQELRKEDRIHTIGELSASIIHDIGNPLAGMANLIELLKDKEISEDSQREVLNLLSEEVNDLNILVINFLDFVRSSNAQKTPVDLVKIIKSSLDLLKSEIDTNCIRLVKQIPSDPIILNLESRSVKQAIINILKNASQAIENKGSIVITLTESETHVTLTIEDTGKGMSEEVISKLFYPFYTTREDGTGLGLFIAYNALKENGCILTVESEIGRGSIFKINFKKD</sequence>
<dbReference type="Gene3D" id="3.30.565.10">
    <property type="entry name" value="Histidine kinase-like ATPase, C-terminal domain"/>
    <property type="match status" value="1"/>
</dbReference>
<comment type="caution">
    <text evidence="18">The sequence shown here is derived from an EMBL/GenBank/DDBJ whole genome shotgun (WGS) entry which is preliminary data.</text>
</comment>
<dbReference type="Pfam" id="PF00512">
    <property type="entry name" value="HisKA"/>
    <property type="match status" value="1"/>
</dbReference>
<evidence type="ECO:0000256" key="9">
    <source>
        <dbReference type="ARBA" id="ARBA00022777"/>
    </source>
</evidence>
<evidence type="ECO:0000256" key="2">
    <source>
        <dbReference type="ARBA" id="ARBA00004651"/>
    </source>
</evidence>
<evidence type="ECO:0000256" key="13">
    <source>
        <dbReference type="ARBA" id="ARBA00023136"/>
    </source>
</evidence>
<keyword evidence="8" id="KW-0547">Nucleotide-binding</keyword>
<feature type="domain" description="PAC" evidence="17">
    <location>
        <begin position="458"/>
        <end position="510"/>
    </location>
</feature>
<proteinExistence type="predicted"/>
<dbReference type="SMART" id="SM00091">
    <property type="entry name" value="PAS"/>
    <property type="match status" value="1"/>
</dbReference>
<comment type="subcellular location">
    <subcellularLocation>
        <location evidence="2">Cell membrane</location>
        <topology evidence="2">Multi-pass membrane protein</topology>
    </subcellularLocation>
</comment>
<dbReference type="Gene3D" id="3.30.450.20">
    <property type="entry name" value="PAS domain"/>
    <property type="match status" value="2"/>
</dbReference>
<dbReference type="PROSITE" id="PS50109">
    <property type="entry name" value="HIS_KIN"/>
    <property type="match status" value="1"/>
</dbReference>
<evidence type="ECO:0000256" key="10">
    <source>
        <dbReference type="ARBA" id="ARBA00022840"/>
    </source>
</evidence>
<feature type="transmembrane region" description="Helical" evidence="14">
    <location>
        <begin position="296"/>
        <end position="318"/>
    </location>
</feature>
<dbReference type="Proteomes" id="UP000614200">
    <property type="component" value="Unassembled WGS sequence"/>
</dbReference>
<dbReference type="InterPro" id="IPR003661">
    <property type="entry name" value="HisK_dim/P_dom"/>
</dbReference>
<dbReference type="SUPFAM" id="SSF103190">
    <property type="entry name" value="Sensory domain-like"/>
    <property type="match status" value="1"/>
</dbReference>
<dbReference type="InterPro" id="IPR000700">
    <property type="entry name" value="PAS-assoc_C"/>
</dbReference>
<dbReference type="PANTHER" id="PTHR43065">
    <property type="entry name" value="SENSOR HISTIDINE KINASE"/>
    <property type="match status" value="1"/>
</dbReference>
<evidence type="ECO:0000313" key="19">
    <source>
        <dbReference type="Proteomes" id="UP000614200"/>
    </source>
</evidence>
<dbReference type="Pfam" id="PF00989">
    <property type="entry name" value="PAS"/>
    <property type="match status" value="1"/>
</dbReference>
<keyword evidence="7 14" id="KW-0812">Transmembrane</keyword>
<keyword evidence="13 14" id="KW-0472">Membrane</keyword>
<dbReference type="InterPro" id="IPR036890">
    <property type="entry name" value="HATPase_C_sf"/>
</dbReference>
<dbReference type="EC" id="2.7.13.3" evidence="3"/>
<evidence type="ECO:0000259" key="16">
    <source>
        <dbReference type="PROSITE" id="PS50112"/>
    </source>
</evidence>
<dbReference type="InterPro" id="IPR029151">
    <property type="entry name" value="Sensor-like_sf"/>
</dbReference>
<evidence type="ECO:0000259" key="15">
    <source>
        <dbReference type="PROSITE" id="PS50109"/>
    </source>
</evidence>
<dbReference type="Pfam" id="PF02518">
    <property type="entry name" value="HATPase_c"/>
    <property type="match status" value="1"/>
</dbReference>
<protein>
    <recommendedName>
        <fullName evidence="3">histidine kinase</fullName>
        <ecNumber evidence="3">2.7.13.3</ecNumber>
    </recommendedName>
</protein>
<dbReference type="Pfam" id="PF02743">
    <property type="entry name" value="dCache_1"/>
    <property type="match status" value="1"/>
</dbReference>
<evidence type="ECO:0000256" key="3">
    <source>
        <dbReference type="ARBA" id="ARBA00012438"/>
    </source>
</evidence>
<evidence type="ECO:0000256" key="5">
    <source>
        <dbReference type="ARBA" id="ARBA00022553"/>
    </source>
</evidence>
<dbReference type="PANTHER" id="PTHR43065:SF10">
    <property type="entry name" value="PEROXIDE STRESS-ACTIVATED HISTIDINE KINASE MAK3"/>
    <property type="match status" value="1"/>
</dbReference>
<keyword evidence="4" id="KW-1003">Cell membrane</keyword>
<dbReference type="SUPFAM" id="SSF55874">
    <property type="entry name" value="ATPase domain of HSP90 chaperone/DNA topoisomerase II/histidine kinase"/>
    <property type="match status" value="1"/>
</dbReference>
<evidence type="ECO:0000259" key="17">
    <source>
        <dbReference type="PROSITE" id="PS50113"/>
    </source>
</evidence>
<keyword evidence="19" id="KW-1185">Reference proteome</keyword>
<dbReference type="PRINTS" id="PR00344">
    <property type="entry name" value="BCTRLSENSOR"/>
</dbReference>
<dbReference type="InterPro" id="IPR004358">
    <property type="entry name" value="Sig_transdc_His_kin-like_C"/>
</dbReference>
<accession>A0ABR9ZQI5</accession>
<dbReference type="InterPro" id="IPR005467">
    <property type="entry name" value="His_kinase_dom"/>
</dbReference>
<reference evidence="18 19" key="1">
    <citation type="submission" date="2020-11" db="EMBL/GenBank/DDBJ databases">
        <title>Fusibacter basophilias sp. nov.</title>
        <authorList>
            <person name="Qiu D."/>
        </authorList>
    </citation>
    <scope>NUCLEOTIDE SEQUENCE [LARGE SCALE GENOMIC DNA]</scope>
    <source>
        <strain evidence="18 19">Q10-2</strain>
    </source>
</reference>
<dbReference type="Gene3D" id="1.10.287.130">
    <property type="match status" value="1"/>
</dbReference>
<dbReference type="InterPro" id="IPR036097">
    <property type="entry name" value="HisK_dim/P_sf"/>
</dbReference>
<dbReference type="InterPro" id="IPR013767">
    <property type="entry name" value="PAS_fold"/>
</dbReference>
<keyword evidence="6" id="KW-0808">Transferase</keyword>
<organism evidence="18 19">
    <name type="scientific">Fusibacter ferrireducens</name>
    <dbReference type="NCBI Taxonomy" id="2785058"/>
    <lineage>
        <taxon>Bacteria</taxon>
        <taxon>Bacillati</taxon>
        <taxon>Bacillota</taxon>
        <taxon>Clostridia</taxon>
        <taxon>Eubacteriales</taxon>
        <taxon>Eubacteriales Family XII. Incertae Sedis</taxon>
        <taxon>Fusibacter</taxon>
    </lineage>
</organism>
<feature type="transmembrane region" description="Helical" evidence="14">
    <location>
        <begin position="15"/>
        <end position="38"/>
    </location>
</feature>
<dbReference type="InterPro" id="IPR003594">
    <property type="entry name" value="HATPase_dom"/>
</dbReference>
<dbReference type="SUPFAM" id="SSF55785">
    <property type="entry name" value="PYP-like sensor domain (PAS domain)"/>
    <property type="match status" value="1"/>
</dbReference>
<dbReference type="PROSITE" id="PS50112">
    <property type="entry name" value="PAS"/>
    <property type="match status" value="1"/>
</dbReference>
<evidence type="ECO:0000256" key="1">
    <source>
        <dbReference type="ARBA" id="ARBA00000085"/>
    </source>
</evidence>
<keyword evidence="5" id="KW-0597">Phosphoprotein</keyword>
<dbReference type="EMBL" id="JADKNH010000001">
    <property type="protein sequence ID" value="MBF4691894.1"/>
    <property type="molecule type" value="Genomic_DNA"/>
</dbReference>
<dbReference type="Gene3D" id="6.10.340.10">
    <property type="match status" value="1"/>
</dbReference>
<dbReference type="CDD" id="cd12912">
    <property type="entry name" value="PDC2_MCP_like"/>
    <property type="match status" value="1"/>
</dbReference>
<feature type="domain" description="Histidine kinase" evidence="15">
    <location>
        <begin position="523"/>
        <end position="729"/>
    </location>
</feature>
<keyword evidence="12" id="KW-0902">Two-component regulatory system</keyword>
<dbReference type="InterPro" id="IPR035965">
    <property type="entry name" value="PAS-like_dom_sf"/>
</dbReference>
<dbReference type="SUPFAM" id="SSF47384">
    <property type="entry name" value="Homodimeric domain of signal transducing histidine kinase"/>
    <property type="match status" value="1"/>
</dbReference>
<gene>
    <name evidence="18" type="ORF">ISU02_02135</name>
</gene>
<dbReference type="NCBIfam" id="TIGR00229">
    <property type="entry name" value="sensory_box"/>
    <property type="match status" value="1"/>
</dbReference>
<dbReference type="InterPro" id="IPR033479">
    <property type="entry name" value="dCache_1"/>
</dbReference>
<dbReference type="CDD" id="cd18773">
    <property type="entry name" value="PDC1_HK_sensor"/>
    <property type="match status" value="1"/>
</dbReference>
<evidence type="ECO:0000256" key="7">
    <source>
        <dbReference type="ARBA" id="ARBA00022692"/>
    </source>
</evidence>
<dbReference type="PROSITE" id="PS50113">
    <property type="entry name" value="PAC"/>
    <property type="match status" value="1"/>
</dbReference>
<feature type="domain" description="PAS" evidence="16">
    <location>
        <begin position="385"/>
        <end position="439"/>
    </location>
</feature>
<dbReference type="CDD" id="cd00082">
    <property type="entry name" value="HisKA"/>
    <property type="match status" value="1"/>
</dbReference>